<reference evidence="1" key="2">
    <citation type="submission" date="2021-01" db="UniProtKB">
        <authorList>
            <consortium name="EnsemblPlants"/>
        </authorList>
    </citation>
    <scope>IDENTIFICATION</scope>
</reference>
<evidence type="ECO:0000313" key="1">
    <source>
        <dbReference type="EnsemblPlants" id="QL07p036932:mrna"/>
    </source>
</evidence>
<sequence length="105" mass="11881">MCCASIRLSLLESGKEWNLSVKSGYKLLCEEARMEEASGLSKQGLAVVRCVWCSDFNWVSELETAYGSFLDLVELCLAKPGVGELFGTMARFIWTHRNKVRLREK</sequence>
<proteinExistence type="predicted"/>
<dbReference type="Proteomes" id="UP000594261">
    <property type="component" value="Chromosome 7"/>
</dbReference>
<dbReference type="Gramene" id="QL07p036932:mrna">
    <property type="protein sequence ID" value="QL07p036932:mrna"/>
    <property type="gene ID" value="QL07p036932"/>
</dbReference>
<name>A0A7N2M4E0_QUELO</name>
<dbReference type="EMBL" id="LRBV02000007">
    <property type="status" value="NOT_ANNOTATED_CDS"/>
    <property type="molecule type" value="Genomic_DNA"/>
</dbReference>
<dbReference type="EnsemblPlants" id="QL07p036932:mrna">
    <property type="protein sequence ID" value="QL07p036932:mrna"/>
    <property type="gene ID" value="QL07p036932"/>
</dbReference>
<protein>
    <submittedName>
        <fullName evidence="1">Uncharacterized protein</fullName>
    </submittedName>
</protein>
<evidence type="ECO:0000313" key="2">
    <source>
        <dbReference type="Proteomes" id="UP000594261"/>
    </source>
</evidence>
<reference evidence="1 2" key="1">
    <citation type="journal article" date="2016" name="G3 (Bethesda)">
        <title>First Draft Assembly and Annotation of the Genome of a California Endemic Oak Quercus lobata Nee (Fagaceae).</title>
        <authorList>
            <person name="Sork V.L."/>
            <person name="Fitz-Gibbon S.T."/>
            <person name="Puiu D."/>
            <person name="Crepeau M."/>
            <person name="Gugger P.F."/>
            <person name="Sherman R."/>
            <person name="Stevens K."/>
            <person name="Langley C.H."/>
            <person name="Pellegrini M."/>
            <person name="Salzberg S.L."/>
        </authorList>
    </citation>
    <scope>NUCLEOTIDE SEQUENCE [LARGE SCALE GENOMIC DNA]</scope>
    <source>
        <strain evidence="1 2">cv. SW786</strain>
    </source>
</reference>
<dbReference type="AlphaFoldDB" id="A0A7N2M4E0"/>
<organism evidence="1 2">
    <name type="scientific">Quercus lobata</name>
    <name type="common">Valley oak</name>
    <dbReference type="NCBI Taxonomy" id="97700"/>
    <lineage>
        <taxon>Eukaryota</taxon>
        <taxon>Viridiplantae</taxon>
        <taxon>Streptophyta</taxon>
        <taxon>Embryophyta</taxon>
        <taxon>Tracheophyta</taxon>
        <taxon>Spermatophyta</taxon>
        <taxon>Magnoliopsida</taxon>
        <taxon>eudicotyledons</taxon>
        <taxon>Gunneridae</taxon>
        <taxon>Pentapetalae</taxon>
        <taxon>rosids</taxon>
        <taxon>fabids</taxon>
        <taxon>Fagales</taxon>
        <taxon>Fagaceae</taxon>
        <taxon>Quercus</taxon>
    </lineage>
</organism>
<accession>A0A7N2M4E0</accession>
<dbReference type="InParanoid" id="A0A7N2M4E0"/>
<keyword evidence="2" id="KW-1185">Reference proteome</keyword>